<dbReference type="RefSeq" id="YP_009807701.1">
    <property type="nucleotide sequence ID" value="NC_048028.1"/>
</dbReference>
<keyword evidence="2" id="KW-1185">Reference proteome</keyword>
<evidence type="ECO:0000313" key="2">
    <source>
        <dbReference type="Proteomes" id="UP000258385"/>
    </source>
</evidence>
<gene>
    <name evidence="1" type="primary">5</name>
    <name evidence="1" type="ORF">SEA_RONALDO_5</name>
</gene>
<dbReference type="EMBL" id="MH479925">
    <property type="protein sequence ID" value="AXN53569.1"/>
    <property type="molecule type" value="Genomic_DNA"/>
</dbReference>
<proteinExistence type="predicted"/>
<protein>
    <submittedName>
        <fullName evidence="1">Uncharacterized protein</fullName>
    </submittedName>
</protein>
<organism evidence="1 2">
    <name type="scientific">Gordonia phage Ronaldo</name>
    <dbReference type="NCBI Taxonomy" id="2250397"/>
    <lineage>
        <taxon>Viruses</taxon>
        <taxon>Duplodnaviria</taxon>
        <taxon>Heunggongvirae</taxon>
        <taxon>Uroviricota</taxon>
        <taxon>Caudoviricetes</taxon>
        <taxon>Ronaldovirus</taxon>
        <taxon>Ronaldovirus ronaldo</taxon>
    </lineage>
</organism>
<dbReference type="GeneID" id="54998587"/>
<reference evidence="1 2" key="1">
    <citation type="submission" date="2018-06" db="EMBL/GenBank/DDBJ databases">
        <authorList>
            <person name="DeCurzio J.M."/>
            <person name="Delesalle V.A."/>
            <person name="Garlena R.A."/>
            <person name="Russell D.A."/>
            <person name="Pope W.H."/>
            <person name="Jacobs-Sera D."/>
            <person name="Hatfull G.F."/>
        </authorList>
    </citation>
    <scope>NUCLEOTIDE SEQUENCE [LARGE SCALE GENOMIC DNA]</scope>
</reference>
<name>A0A346FCV5_9CAUD</name>
<evidence type="ECO:0000313" key="1">
    <source>
        <dbReference type="EMBL" id="AXN53569.1"/>
    </source>
</evidence>
<dbReference type="KEGG" id="vg:54998587"/>
<accession>A0A346FCV5</accession>
<sequence length="71" mass="8275">MSHMQRTVHTFICDRCDYEVEQESSLRPDDWSYFATSKSRYLIQGAVDGIAHELCPKCTESLDEWRKTTDG</sequence>
<dbReference type="Proteomes" id="UP000258385">
    <property type="component" value="Segment"/>
</dbReference>